<keyword evidence="2" id="KW-0732">Signal</keyword>
<dbReference type="AlphaFoldDB" id="A0A6J7QVI1"/>
<evidence type="ECO:0000256" key="5">
    <source>
        <dbReference type="ARBA" id="ARBA00023237"/>
    </source>
</evidence>
<dbReference type="PROSITE" id="PS51123">
    <property type="entry name" value="OMPA_2"/>
    <property type="match status" value="1"/>
</dbReference>
<dbReference type="Gene3D" id="3.30.1330.60">
    <property type="entry name" value="OmpA-like domain"/>
    <property type="match status" value="1"/>
</dbReference>
<dbReference type="PANTHER" id="PTHR30329">
    <property type="entry name" value="STATOR ELEMENT OF FLAGELLAR MOTOR COMPLEX"/>
    <property type="match status" value="1"/>
</dbReference>
<evidence type="ECO:0000256" key="2">
    <source>
        <dbReference type="ARBA" id="ARBA00022729"/>
    </source>
</evidence>
<evidence type="ECO:0000256" key="7">
    <source>
        <dbReference type="SAM" id="MobiDB-lite"/>
    </source>
</evidence>
<evidence type="ECO:0000256" key="6">
    <source>
        <dbReference type="ARBA" id="ARBA00023288"/>
    </source>
</evidence>
<dbReference type="PANTHER" id="PTHR30329:SF21">
    <property type="entry name" value="LIPOPROTEIN YIAD-RELATED"/>
    <property type="match status" value="1"/>
</dbReference>
<dbReference type="GO" id="GO:0009279">
    <property type="term" value="C:cell outer membrane"/>
    <property type="evidence" value="ECO:0007669"/>
    <property type="project" value="UniProtKB-SubCell"/>
</dbReference>
<evidence type="ECO:0000256" key="4">
    <source>
        <dbReference type="ARBA" id="ARBA00023139"/>
    </source>
</evidence>
<keyword evidence="4" id="KW-0564">Palmitate</keyword>
<dbReference type="InterPro" id="IPR036737">
    <property type="entry name" value="OmpA-like_sf"/>
</dbReference>
<reference evidence="9" key="1">
    <citation type="submission" date="2020-05" db="EMBL/GenBank/DDBJ databases">
        <authorList>
            <person name="Chiriac C."/>
            <person name="Salcher M."/>
            <person name="Ghai R."/>
            <person name="Kavagutti S V."/>
        </authorList>
    </citation>
    <scope>NUCLEOTIDE SEQUENCE</scope>
</reference>
<gene>
    <name evidence="9" type="ORF">UFOPK4114_00836</name>
</gene>
<evidence type="ECO:0000256" key="3">
    <source>
        <dbReference type="ARBA" id="ARBA00023136"/>
    </source>
</evidence>
<feature type="region of interest" description="Disordered" evidence="7">
    <location>
        <begin position="271"/>
        <end position="296"/>
    </location>
</feature>
<feature type="compositionally biased region" description="Basic and acidic residues" evidence="7">
    <location>
        <begin position="281"/>
        <end position="296"/>
    </location>
</feature>
<evidence type="ECO:0000259" key="8">
    <source>
        <dbReference type="PROSITE" id="PS51123"/>
    </source>
</evidence>
<evidence type="ECO:0000313" key="9">
    <source>
        <dbReference type="EMBL" id="CAB5020965.1"/>
    </source>
</evidence>
<dbReference type="InterPro" id="IPR006665">
    <property type="entry name" value="OmpA-like"/>
</dbReference>
<keyword evidence="5" id="KW-0998">Cell outer membrane</keyword>
<protein>
    <submittedName>
        <fullName evidence="9">Unannotated protein</fullName>
    </submittedName>
</protein>
<dbReference type="PROSITE" id="PS01068">
    <property type="entry name" value="OMPA_1"/>
    <property type="match status" value="1"/>
</dbReference>
<sequence>MASAAGIKVLTRFIRFTFRFLSPIDHIGLTFKGSKQIFHFRDLVAGQSGAVESCRLGVDLGFGADRYFDHTGTEMRHFLIVGCMLALLTACGSSVEDKNAKGVPKGSALTALKETLTIPPSVMTAAPSSGTGVGAGSGAAAVAGSSMAAAGTGAGSAADVANRSAAAARAAAAAATARSGPIADPRTSPKVIYFDYNSSEIKPEGVELIDAHARFLIANKTHQVFLEGHTDERGGREFNLALGQKRAEAVRTRMRLQGVTDIQMEAMSFGKEKPASAGNDDAAHAKNRRTEINYVR</sequence>
<dbReference type="InterPro" id="IPR006664">
    <property type="entry name" value="OMP_bac"/>
</dbReference>
<dbReference type="InterPro" id="IPR039001">
    <property type="entry name" value="Pal"/>
</dbReference>
<dbReference type="GO" id="GO:0051301">
    <property type="term" value="P:cell division"/>
    <property type="evidence" value="ECO:0007669"/>
    <property type="project" value="InterPro"/>
</dbReference>
<name>A0A6J7QVI1_9ZZZZ</name>
<keyword evidence="3" id="KW-0472">Membrane</keyword>
<dbReference type="HAMAP" id="MF_02204">
    <property type="entry name" value="Pal"/>
    <property type="match status" value="1"/>
</dbReference>
<dbReference type="EMBL" id="CAFBPP010000039">
    <property type="protein sequence ID" value="CAB5020965.1"/>
    <property type="molecule type" value="Genomic_DNA"/>
</dbReference>
<proteinExistence type="inferred from homology"/>
<keyword evidence="6" id="KW-0449">Lipoprotein</keyword>
<dbReference type="CDD" id="cd07185">
    <property type="entry name" value="OmpA_C-like"/>
    <property type="match status" value="1"/>
</dbReference>
<organism evidence="9">
    <name type="scientific">freshwater metagenome</name>
    <dbReference type="NCBI Taxonomy" id="449393"/>
    <lineage>
        <taxon>unclassified sequences</taxon>
        <taxon>metagenomes</taxon>
        <taxon>ecological metagenomes</taxon>
    </lineage>
</organism>
<feature type="domain" description="OmpA-like" evidence="8">
    <location>
        <begin position="181"/>
        <end position="296"/>
    </location>
</feature>
<dbReference type="InterPro" id="IPR006690">
    <property type="entry name" value="OMPA-like_CS"/>
</dbReference>
<dbReference type="Pfam" id="PF00691">
    <property type="entry name" value="OmpA"/>
    <property type="match status" value="1"/>
</dbReference>
<comment type="subcellular location">
    <subcellularLocation>
        <location evidence="1">Cell outer membrane</location>
    </subcellularLocation>
</comment>
<accession>A0A6J7QVI1</accession>
<evidence type="ECO:0000256" key="1">
    <source>
        <dbReference type="ARBA" id="ARBA00004442"/>
    </source>
</evidence>
<dbReference type="PRINTS" id="PR01021">
    <property type="entry name" value="OMPADOMAIN"/>
</dbReference>
<dbReference type="InterPro" id="IPR050330">
    <property type="entry name" value="Bact_OuterMem_StrucFunc"/>
</dbReference>
<dbReference type="SUPFAM" id="SSF103088">
    <property type="entry name" value="OmpA-like"/>
    <property type="match status" value="1"/>
</dbReference>